<dbReference type="InterPro" id="IPR036318">
    <property type="entry name" value="FAD-bd_PCMH-like_sf"/>
</dbReference>
<dbReference type="InterPro" id="IPR036635">
    <property type="entry name" value="MurB_C_sf"/>
</dbReference>
<evidence type="ECO:0000313" key="18">
    <source>
        <dbReference type="EMBL" id="MBC5727240.1"/>
    </source>
</evidence>
<name>A0ABR7HI86_9FIRM</name>
<keyword evidence="9 16" id="KW-0521">NADP</keyword>
<dbReference type="PANTHER" id="PTHR21071:SF4">
    <property type="entry name" value="UDP-N-ACETYLENOLPYRUVOYLGLUCOSAMINE REDUCTASE"/>
    <property type="match status" value="1"/>
</dbReference>
<keyword evidence="12 16" id="KW-0560">Oxidoreductase</keyword>
<gene>
    <name evidence="16 18" type="primary">murB</name>
    <name evidence="18" type="ORF">H8R91_01590</name>
</gene>
<dbReference type="HAMAP" id="MF_00037">
    <property type="entry name" value="MurB"/>
    <property type="match status" value="1"/>
</dbReference>
<protein>
    <recommendedName>
        <fullName evidence="16">UDP-N-acetylenolpyruvoylglucosamine reductase</fullName>
        <ecNumber evidence="16">1.3.1.98</ecNumber>
    </recommendedName>
    <alternativeName>
        <fullName evidence="16">UDP-N-acetylmuramate dehydrogenase</fullName>
    </alternativeName>
</protein>
<dbReference type="NCBIfam" id="TIGR00179">
    <property type="entry name" value="murB"/>
    <property type="match status" value="1"/>
</dbReference>
<dbReference type="EC" id="1.3.1.98" evidence="16"/>
<evidence type="ECO:0000256" key="15">
    <source>
        <dbReference type="ARBA" id="ARBA00048914"/>
    </source>
</evidence>
<comment type="function">
    <text evidence="2 16">Cell wall formation.</text>
</comment>
<dbReference type="Pfam" id="PF02873">
    <property type="entry name" value="MurB_C"/>
    <property type="match status" value="1"/>
</dbReference>
<dbReference type="Gene3D" id="3.30.43.10">
    <property type="entry name" value="Uridine Diphospho-n-acetylenolpyruvylglucosamine Reductase, domain 2"/>
    <property type="match status" value="1"/>
</dbReference>
<comment type="caution">
    <text evidence="18">The sequence shown here is derived from an EMBL/GenBank/DDBJ whole genome shotgun (WGS) entry which is preliminary data.</text>
</comment>
<comment type="pathway">
    <text evidence="4 16">Cell wall biogenesis; peptidoglycan biosynthesis.</text>
</comment>
<dbReference type="SUPFAM" id="SSF56176">
    <property type="entry name" value="FAD-binding/transporter-associated domain-like"/>
    <property type="match status" value="1"/>
</dbReference>
<keyword evidence="10 16" id="KW-0133">Cell shape</keyword>
<reference evidence="18 19" key="1">
    <citation type="submission" date="2020-08" db="EMBL/GenBank/DDBJ databases">
        <title>Genome public.</title>
        <authorList>
            <person name="Liu C."/>
            <person name="Sun Q."/>
        </authorList>
    </citation>
    <scope>NUCLEOTIDE SEQUENCE [LARGE SCALE GENOMIC DNA]</scope>
    <source>
        <strain evidence="18 19">NSJ-71</strain>
    </source>
</reference>
<evidence type="ECO:0000256" key="9">
    <source>
        <dbReference type="ARBA" id="ARBA00022857"/>
    </source>
</evidence>
<proteinExistence type="inferred from homology"/>
<dbReference type="InterPro" id="IPR016169">
    <property type="entry name" value="FAD-bd_PCMH_sub2"/>
</dbReference>
<evidence type="ECO:0000256" key="7">
    <source>
        <dbReference type="ARBA" id="ARBA00022630"/>
    </source>
</evidence>
<evidence type="ECO:0000313" key="19">
    <source>
        <dbReference type="Proteomes" id="UP000636755"/>
    </source>
</evidence>
<dbReference type="EMBL" id="JACOPS010000001">
    <property type="protein sequence ID" value="MBC5727240.1"/>
    <property type="molecule type" value="Genomic_DNA"/>
</dbReference>
<feature type="domain" description="FAD-binding PCMH-type" evidence="17">
    <location>
        <begin position="32"/>
        <end position="198"/>
    </location>
</feature>
<feature type="active site" evidence="16">
    <location>
        <position position="177"/>
    </location>
</feature>
<evidence type="ECO:0000256" key="6">
    <source>
        <dbReference type="ARBA" id="ARBA00022618"/>
    </source>
</evidence>
<evidence type="ECO:0000256" key="16">
    <source>
        <dbReference type="HAMAP-Rule" id="MF_00037"/>
    </source>
</evidence>
<dbReference type="PANTHER" id="PTHR21071">
    <property type="entry name" value="UDP-N-ACETYLENOLPYRUVOYLGLUCOSAMINE REDUCTASE"/>
    <property type="match status" value="1"/>
</dbReference>
<accession>A0ABR7HI86</accession>
<evidence type="ECO:0000256" key="13">
    <source>
        <dbReference type="ARBA" id="ARBA00023306"/>
    </source>
</evidence>
<dbReference type="Gene3D" id="3.30.465.10">
    <property type="match status" value="1"/>
</dbReference>
<evidence type="ECO:0000256" key="11">
    <source>
        <dbReference type="ARBA" id="ARBA00022984"/>
    </source>
</evidence>
<keyword evidence="6 16" id="KW-0132">Cell division</keyword>
<dbReference type="InterPro" id="IPR003170">
    <property type="entry name" value="MurB"/>
</dbReference>
<keyword evidence="14 16" id="KW-0961">Cell wall biogenesis/degradation</keyword>
<evidence type="ECO:0000256" key="8">
    <source>
        <dbReference type="ARBA" id="ARBA00022827"/>
    </source>
</evidence>
<dbReference type="InterPro" id="IPR006094">
    <property type="entry name" value="Oxid_FAD_bind_N"/>
</dbReference>
<dbReference type="Proteomes" id="UP000636755">
    <property type="component" value="Unassembled WGS sequence"/>
</dbReference>
<keyword evidence="8 16" id="KW-0274">FAD</keyword>
<dbReference type="Pfam" id="PF01565">
    <property type="entry name" value="FAD_binding_4"/>
    <property type="match status" value="1"/>
</dbReference>
<dbReference type="GO" id="GO:0008762">
    <property type="term" value="F:UDP-N-acetylmuramate dehydrogenase activity"/>
    <property type="evidence" value="ECO:0007669"/>
    <property type="project" value="UniProtKB-EC"/>
</dbReference>
<dbReference type="RefSeq" id="WP_186934610.1">
    <property type="nucleotide sequence ID" value="NZ_JACOPS010000001.1"/>
</dbReference>
<evidence type="ECO:0000256" key="12">
    <source>
        <dbReference type="ARBA" id="ARBA00023002"/>
    </source>
</evidence>
<comment type="subcellular location">
    <subcellularLocation>
        <location evidence="3 16">Cytoplasm</location>
    </subcellularLocation>
</comment>
<comment type="similarity">
    <text evidence="16">Belongs to the MurB family.</text>
</comment>
<sequence length="301" mass="32866">MNNIENIYKFADSLACETKLNEPMKKHTSFKIGGNAAVYIKVDSLSKLCKFVRQCKLTDTKYFLLGNGSNILVDDNGMDCAVIKLDGDFKEIRMIDSETVYCGAGATLAALCKFALNNSLSGLEFAWGIPGSVGGAAFMNAGAYGGEMKDVVVSVNHITDDGAIGRIDKENLEFGYRTSAYRKNNCIITGITLKLKSDNPDDIRHRMDDFMSRRIDKQPLEFPSAGSVFKRPEGNYAGALIEQCGFKGKGVGGAEVSEKHAGFIINKSNATAKDVKELISQIQTTVKKETGYDLECELIML</sequence>
<dbReference type="Gene3D" id="3.90.78.10">
    <property type="entry name" value="UDP-N-acetylenolpyruvoylglucosamine reductase, C-terminal domain"/>
    <property type="match status" value="1"/>
</dbReference>
<feature type="active site" evidence="16">
    <location>
        <position position="297"/>
    </location>
</feature>
<evidence type="ECO:0000256" key="2">
    <source>
        <dbReference type="ARBA" id="ARBA00003921"/>
    </source>
</evidence>
<evidence type="ECO:0000256" key="5">
    <source>
        <dbReference type="ARBA" id="ARBA00022490"/>
    </source>
</evidence>
<keyword evidence="7 16" id="KW-0285">Flavoprotein</keyword>
<evidence type="ECO:0000256" key="3">
    <source>
        <dbReference type="ARBA" id="ARBA00004496"/>
    </source>
</evidence>
<evidence type="ECO:0000256" key="1">
    <source>
        <dbReference type="ARBA" id="ARBA00001974"/>
    </source>
</evidence>
<dbReference type="PROSITE" id="PS51387">
    <property type="entry name" value="FAD_PCMH"/>
    <property type="match status" value="1"/>
</dbReference>
<evidence type="ECO:0000256" key="10">
    <source>
        <dbReference type="ARBA" id="ARBA00022960"/>
    </source>
</evidence>
<evidence type="ECO:0000259" key="17">
    <source>
        <dbReference type="PROSITE" id="PS51387"/>
    </source>
</evidence>
<comment type="cofactor">
    <cofactor evidence="1 16">
        <name>FAD</name>
        <dbReference type="ChEBI" id="CHEBI:57692"/>
    </cofactor>
</comment>
<keyword evidence="11 16" id="KW-0573">Peptidoglycan synthesis</keyword>
<dbReference type="SUPFAM" id="SSF56194">
    <property type="entry name" value="Uridine diphospho-N-Acetylenolpyruvylglucosamine reductase, MurB, C-terminal domain"/>
    <property type="match status" value="1"/>
</dbReference>
<feature type="active site" description="Proton donor" evidence="16">
    <location>
        <position position="227"/>
    </location>
</feature>
<dbReference type="InterPro" id="IPR016166">
    <property type="entry name" value="FAD-bd_PCMH"/>
</dbReference>
<keyword evidence="13 16" id="KW-0131">Cell cycle</keyword>
<dbReference type="NCBIfam" id="NF010480">
    <property type="entry name" value="PRK13905.1"/>
    <property type="match status" value="1"/>
</dbReference>
<comment type="catalytic activity">
    <reaction evidence="15 16">
        <text>UDP-N-acetyl-alpha-D-muramate + NADP(+) = UDP-N-acetyl-3-O-(1-carboxyvinyl)-alpha-D-glucosamine + NADPH + H(+)</text>
        <dbReference type="Rhea" id="RHEA:12248"/>
        <dbReference type="ChEBI" id="CHEBI:15378"/>
        <dbReference type="ChEBI" id="CHEBI:57783"/>
        <dbReference type="ChEBI" id="CHEBI:58349"/>
        <dbReference type="ChEBI" id="CHEBI:68483"/>
        <dbReference type="ChEBI" id="CHEBI:70757"/>
        <dbReference type="EC" id="1.3.1.98"/>
    </reaction>
</comment>
<organism evidence="18 19">
    <name type="scientific">Ruminococcus intestinalis</name>
    <dbReference type="NCBI Taxonomy" id="2763066"/>
    <lineage>
        <taxon>Bacteria</taxon>
        <taxon>Bacillati</taxon>
        <taxon>Bacillota</taxon>
        <taxon>Clostridia</taxon>
        <taxon>Eubacteriales</taxon>
        <taxon>Oscillospiraceae</taxon>
        <taxon>Ruminococcus</taxon>
    </lineage>
</organism>
<dbReference type="InterPro" id="IPR016167">
    <property type="entry name" value="FAD-bd_PCMH_sub1"/>
</dbReference>
<evidence type="ECO:0000256" key="14">
    <source>
        <dbReference type="ARBA" id="ARBA00023316"/>
    </source>
</evidence>
<dbReference type="InterPro" id="IPR011601">
    <property type="entry name" value="MurB_C"/>
</dbReference>
<keyword evidence="5 16" id="KW-0963">Cytoplasm</keyword>
<evidence type="ECO:0000256" key="4">
    <source>
        <dbReference type="ARBA" id="ARBA00004752"/>
    </source>
</evidence>
<keyword evidence="19" id="KW-1185">Reference proteome</keyword>